<organism evidence="1 2">
    <name type="scientific">Agrobacterium tumefaciens</name>
    <dbReference type="NCBI Taxonomy" id="358"/>
    <lineage>
        <taxon>Bacteria</taxon>
        <taxon>Pseudomonadati</taxon>
        <taxon>Pseudomonadota</taxon>
        <taxon>Alphaproteobacteria</taxon>
        <taxon>Hyphomicrobiales</taxon>
        <taxon>Rhizobiaceae</taxon>
        <taxon>Rhizobium/Agrobacterium group</taxon>
        <taxon>Agrobacterium</taxon>
        <taxon>Agrobacterium tumefaciens complex</taxon>
    </lineage>
</organism>
<accession>A0AB36EK55</accession>
<evidence type="ECO:0000313" key="2">
    <source>
        <dbReference type="Proteomes" id="UP000093451"/>
    </source>
</evidence>
<dbReference type="AlphaFoldDB" id="A0AB36EK55"/>
<name>A0AB36EK55_AGRTU</name>
<dbReference type="EMBL" id="LXKT01000004">
    <property type="protein sequence ID" value="OCJ39929.1"/>
    <property type="molecule type" value="Genomic_DNA"/>
</dbReference>
<reference evidence="1 2" key="1">
    <citation type="journal article" date="2016" name="PeerJ">
        <title>Gall-ID: tools for genotyping gall-causing phytopathogenic bacteria.</title>
        <authorList>
            <person name="Davis E.W.II."/>
            <person name="Weisberg A.J."/>
            <person name="Tabima J.F."/>
            <person name="Grunwald N.J."/>
            <person name="Chang J.H."/>
        </authorList>
    </citation>
    <scope>NUCLEOTIDE SEQUENCE [LARGE SCALE GENOMIC DNA]</scope>
    <source>
        <strain evidence="1 2">N2/73</strain>
    </source>
</reference>
<protein>
    <submittedName>
        <fullName evidence="1">Uncharacterized protein</fullName>
    </submittedName>
</protein>
<comment type="caution">
    <text evidence="1">The sequence shown here is derived from an EMBL/GenBank/DDBJ whole genome shotgun (WGS) entry which is preliminary data.</text>
</comment>
<evidence type="ECO:0000313" key="1">
    <source>
        <dbReference type="EMBL" id="OCJ39929.1"/>
    </source>
</evidence>
<gene>
    <name evidence="1" type="ORF">A6U91_24580</name>
</gene>
<dbReference type="Proteomes" id="UP000093451">
    <property type="component" value="Unassembled WGS sequence"/>
</dbReference>
<sequence length="115" mass="13074">MLRHAFRLQVRMIIVGHINFQRTADVVEPACHKEAIEVAHESPAAFGAWINHWKTHLNRRVPTNIGPPKRKAGNIEAAIQRHFERNSCCISSDQQPLATRRTVLEGRQPDICYGS</sequence>
<proteinExistence type="predicted"/>